<dbReference type="InterPro" id="IPR011009">
    <property type="entry name" value="Kinase-like_dom_sf"/>
</dbReference>
<dbReference type="PROSITE" id="PS50011">
    <property type="entry name" value="PROTEIN_KINASE_DOM"/>
    <property type="match status" value="1"/>
</dbReference>
<proteinExistence type="predicted"/>
<dbReference type="SUPFAM" id="SSF56112">
    <property type="entry name" value="Protein kinase-like (PK-like)"/>
    <property type="match status" value="1"/>
</dbReference>
<dbReference type="PROSITE" id="PS00108">
    <property type="entry name" value="PROTEIN_KINASE_ST"/>
    <property type="match status" value="1"/>
</dbReference>
<organism evidence="8 9">
    <name type="scientific">Actinomadura algeriensis</name>
    <dbReference type="NCBI Taxonomy" id="1679523"/>
    <lineage>
        <taxon>Bacteria</taxon>
        <taxon>Bacillati</taxon>
        <taxon>Actinomycetota</taxon>
        <taxon>Actinomycetes</taxon>
        <taxon>Streptosporangiales</taxon>
        <taxon>Thermomonosporaceae</taxon>
        <taxon>Actinomadura</taxon>
    </lineage>
</organism>
<evidence type="ECO:0000256" key="2">
    <source>
        <dbReference type="ARBA" id="ARBA00022741"/>
    </source>
</evidence>
<feature type="binding site" evidence="5">
    <location>
        <position position="43"/>
    </location>
    <ligand>
        <name>ATP</name>
        <dbReference type="ChEBI" id="CHEBI:30616"/>
    </ligand>
</feature>
<feature type="region of interest" description="Disordered" evidence="6">
    <location>
        <begin position="294"/>
        <end position="327"/>
    </location>
</feature>
<evidence type="ECO:0000256" key="1">
    <source>
        <dbReference type="ARBA" id="ARBA00022679"/>
    </source>
</evidence>
<evidence type="ECO:0000256" key="4">
    <source>
        <dbReference type="ARBA" id="ARBA00022840"/>
    </source>
</evidence>
<evidence type="ECO:0000256" key="5">
    <source>
        <dbReference type="PROSITE-ProRule" id="PRU10141"/>
    </source>
</evidence>
<evidence type="ECO:0000313" key="8">
    <source>
        <dbReference type="EMBL" id="MBE1537027.1"/>
    </source>
</evidence>
<keyword evidence="3" id="KW-0418">Kinase</keyword>
<dbReference type="EMBL" id="JADBDZ010000001">
    <property type="protein sequence ID" value="MBE1537027.1"/>
    <property type="molecule type" value="Genomic_DNA"/>
</dbReference>
<dbReference type="Pfam" id="PF00069">
    <property type="entry name" value="Pkinase"/>
    <property type="match status" value="1"/>
</dbReference>
<dbReference type="Proteomes" id="UP000627838">
    <property type="component" value="Unassembled WGS sequence"/>
</dbReference>
<comment type="caution">
    <text evidence="8">The sequence shown here is derived from an EMBL/GenBank/DDBJ whole genome shotgun (WGS) entry which is preliminary data.</text>
</comment>
<evidence type="ECO:0000256" key="3">
    <source>
        <dbReference type="ARBA" id="ARBA00022777"/>
    </source>
</evidence>
<keyword evidence="2 5" id="KW-0547">Nucleotide-binding</keyword>
<dbReference type="Gene3D" id="1.10.510.10">
    <property type="entry name" value="Transferase(Phosphotransferase) domain 1"/>
    <property type="match status" value="1"/>
</dbReference>
<dbReference type="PROSITE" id="PS00107">
    <property type="entry name" value="PROTEIN_KINASE_ATP"/>
    <property type="match status" value="1"/>
</dbReference>
<dbReference type="InterPro" id="IPR008271">
    <property type="entry name" value="Ser/Thr_kinase_AS"/>
</dbReference>
<feature type="domain" description="Protein kinase" evidence="7">
    <location>
        <begin position="15"/>
        <end position="273"/>
    </location>
</feature>
<dbReference type="PANTHER" id="PTHR43289:SF34">
    <property type="entry name" value="SERINE_THREONINE-PROTEIN KINASE YBDM-RELATED"/>
    <property type="match status" value="1"/>
</dbReference>
<dbReference type="SMART" id="SM00220">
    <property type="entry name" value="S_TKc"/>
    <property type="match status" value="1"/>
</dbReference>
<reference evidence="8 9" key="1">
    <citation type="submission" date="2020-10" db="EMBL/GenBank/DDBJ databases">
        <title>Sequencing the genomes of 1000 actinobacteria strains.</title>
        <authorList>
            <person name="Klenk H.-P."/>
        </authorList>
    </citation>
    <scope>NUCLEOTIDE SEQUENCE [LARGE SCALE GENOMIC DNA]</scope>
    <source>
        <strain evidence="8 9">DSM 46744</strain>
    </source>
</reference>
<evidence type="ECO:0000313" key="9">
    <source>
        <dbReference type="Proteomes" id="UP000627838"/>
    </source>
</evidence>
<keyword evidence="9" id="KW-1185">Reference proteome</keyword>
<sequence length="592" mass="62359">MEQLWPDDPRTMGGYRLLGRLGAGGMGQVYLGRSSGGRMVAVKLVHAELARDPLFRQRFRREVEAARRVGDRWTAPVLDADTESGTPWVATGYVPGPTLADTVEQHGPLPETSVLALASGLVRALQGVHACRLIHRDLKPSNVLVTIDGPRVIDFGIARSVDASVATRTGALIGSPAFMSPEQARGEELSPASDIFSLGSVLAHAATGRRPFGEGLSGLHAVLFQVMQGDPQLGELSGPVRGLVESCLARAPQDRPSLDAILRSLPPFPDAWLPAAVVTELGRHAAGLLDLETPDLQAASGPPPRQPSGPASTDGMVGTQTLSDRRRRTSHKWLVSVAGAAAVAVLTAASVTALAAFTGDDAGDEGGSPSGQDTEGVVPTAMLGTWEGEIESRDSWQWRRITLAPGELNQDVAKIMVARQGLLCEYVGKLASSSPTVALRARLTRSIPAGKCENDLPQELTLKGGQVHWAAGKVTGTFERARHNAVPAALQGRWVGTDEFGKRRVFLISGGAVGTEAVRAKLLTPSGGVVCDSLGVLVSAGGPIIFLATRLLTQSSMCGLNIELQAFKQEGQSLVWGFGDGNTGNEARLQRS</sequence>
<gene>
    <name evidence="8" type="ORF">H4W34_006860</name>
</gene>
<accession>A0ABR9K2H6</accession>
<dbReference type="CDD" id="cd14014">
    <property type="entry name" value="STKc_PknB_like"/>
    <property type="match status" value="1"/>
</dbReference>
<evidence type="ECO:0000256" key="6">
    <source>
        <dbReference type="SAM" id="MobiDB-lite"/>
    </source>
</evidence>
<keyword evidence="4 5" id="KW-0067">ATP-binding</keyword>
<name>A0ABR9K2H6_9ACTN</name>
<evidence type="ECO:0000259" key="7">
    <source>
        <dbReference type="PROSITE" id="PS50011"/>
    </source>
</evidence>
<protein>
    <recommendedName>
        <fullName evidence="7">Protein kinase domain-containing protein</fullName>
    </recommendedName>
</protein>
<dbReference type="PANTHER" id="PTHR43289">
    <property type="entry name" value="MITOGEN-ACTIVATED PROTEIN KINASE KINASE KINASE 20-RELATED"/>
    <property type="match status" value="1"/>
</dbReference>
<dbReference type="InterPro" id="IPR017441">
    <property type="entry name" value="Protein_kinase_ATP_BS"/>
</dbReference>
<keyword evidence="1" id="KW-0808">Transferase</keyword>
<dbReference type="RefSeq" id="WP_192762967.1">
    <property type="nucleotide sequence ID" value="NZ_JADBDZ010000001.1"/>
</dbReference>
<dbReference type="InterPro" id="IPR000719">
    <property type="entry name" value="Prot_kinase_dom"/>
</dbReference>
<dbReference type="Gene3D" id="3.30.200.20">
    <property type="entry name" value="Phosphorylase Kinase, domain 1"/>
    <property type="match status" value="1"/>
</dbReference>